<dbReference type="Proteomes" id="UP001187471">
    <property type="component" value="Unassembled WGS sequence"/>
</dbReference>
<sequence>MVSILGICVLVLSLTNLPSGQCSTSAPIKDDDLIAKSCAQTEYPDTCVSDLQADPRSSNVDVAGLARIMLDLSVAKAKDILSRIRQLSAGTTDRVLKRYLDGCITQYDSAVSKFLPDAIADLQAKNYAFARTNAGYADTGVLYCQSSFRGPPEQRKSPITSENQAMHEVAEISAALITILG</sequence>
<dbReference type="InterPro" id="IPR006501">
    <property type="entry name" value="Pectinesterase_inhib_dom"/>
</dbReference>
<dbReference type="SMART" id="SM00856">
    <property type="entry name" value="PMEI"/>
    <property type="match status" value="1"/>
</dbReference>
<feature type="chain" id="PRO_5041725622" description="Pectinesterase inhibitor domain-containing protein" evidence="4">
    <location>
        <begin position="23"/>
        <end position="181"/>
    </location>
</feature>
<evidence type="ECO:0000313" key="6">
    <source>
        <dbReference type="EMBL" id="KAK2990205.1"/>
    </source>
</evidence>
<evidence type="ECO:0000259" key="5">
    <source>
        <dbReference type="SMART" id="SM00856"/>
    </source>
</evidence>
<comment type="similarity">
    <text evidence="3">Belongs to the PMEI family.</text>
</comment>
<dbReference type="InterPro" id="IPR034087">
    <property type="entry name" value="C/VIF1"/>
</dbReference>
<dbReference type="AlphaFoldDB" id="A0AA88SGT1"/>
<dbReference type="EMBL" id="JAVXUO010000661">
    <property type="protein sequence ID" value="KAK2990205.1"/>
    <property type="molecule type" value="Genomic_DNA"/>
</dbReference>
<dbReference type="Pfam" id="PF04043">
    <property type="entry name" value="PMEI"/>
    <property type="match status" value="1"/>
</dbReference>
<evidence type="ECO:0000256" key="1">
    <source>
        <dbReference type="ARBA" id="ARBA00022729"/>
    </source>
</evidence>
<dbReference type="InterPro" id="IPR035513">
    <property type="entry name" value="Invertase/methylesterase_inhib"/>
</dbReference>
<keyword evidence="2" id="KW-1015">Disulfide bond</keyword>
<proteinExistence type="inferred from homology"/>
<dbReference type="PANTHER" id="PTHR36710:SF13">
    <property type="entry name" value="PUTATIVE-RELATED"/>
    <property type="match status" value="1"/>
</dbReference>
<feature type="signal peptide" evidence="4">
    <location>
        <begin position="1"/>
        <end position="22"/>
    </location>
</feature>
<accession>A0AA88SGT1</accession>
<dbReference type="NCBIfam" id="TIGR01614">
    <property type="entry name" value="PME_inhib"/>
    <property type="match status" value="1"/>
</dbReference>
<evidence type="ECO:0000313" key="7">
    <source>
        <dbReference type="Proteomes" id="UP001187471"/>
    </source>
</evidence>
<reference evidence="6" key="1">
    <citation type="submission" date="2022-12" db="EMBL/GenBank/DDBJ databases">
        <title>Draft genome assemblies for two species of Escallonia (Escalloniales).</title>
        <authorList>
            <person name="Chanderbali A."/>
            <person name="Dervinis C."/>
            <person name="Anghel I."/>
            <person name="Soltis D."/>
            <person name="Soltis P."/>
            <person name="Zapata F."/>
        </authorList>
    </citation>
    <scope>NUCLEOTIDE SEQUENCE</scope>
    <source>
        <strain evidence="6">UCBG92.1500</strain>
        <tissue evidence="6">Leaf</tissue>
    </source>
</reference>
<dbReference type="InterPro" id="IPR052421">
    <property type="entry name" value="PCW_Enzyme_Inhibitor"/>
</dbReference>
<dbReference type="CDD" id="cd15796">
    <property type="entry name" value="CIF_like"/>
    <property type="match status" value="1"/>
</dbReference>
<evidence type="ECO:0000256" key="3">
    <source>
        <dbReference type="ARBA" id="ARBA00038471"/>
    </source>
</evidence>
<comment type="caution">
    <text evidence="6">The sequence shown here is derived from an EMBL/GenBank/DDBJ whole genome shotgun (WGS) entry which is preliminary data.</text>
</comment>
<dbReference type="SUPFAM" id="SSF101148">
    <property type="entry name" value="Plant invertase/pectin methylesterase inhibitor"/>
    <property type="match status" value="1"/>
</dbReference>
<dbReference type="FunFam" id="1.20.140.40:FF:000008">
    <property type="entry name" value="Invertase/pectin methylesterase inhibitor family protein"/>
    <property type="match status" value="1"/>
</dbReference>
<gene>
    <name evidence="6" type="ORF">RJ640_014657</name>
</gene>
<evidence type="ECO:0000256" key="2">
    <source>
        <dbReference type="ARBA" id="ARBA00023157"/>
    </source>
</evidence>
<feature type="domain" description="Pectinesterase inhibitor" evidence="5">
    <location>
        <begin position="29"/>
        <end position="176"/>
    </location>
</feature>
<evidence type="ECO:0000256" key="4">
    <source>
        <dbReference type="SAM" id="SignalP"/>
    </source>
</evidence>
<keyword evidence="7" id="KW-1185">Reference proteome</keyword>
<dbReference type="PANTHER" id="PTHR36710">
    <property type="entry name" value="PECTINESTERASE INHIBITOR-LIKE"/>
    <property type="match status" value="1"/>
</dbReference>
<protein>
    <recommendedName>
        <fullName evidence="5">Pectinesterase inhibitor domain-containing protein</fullName>
    </recommendedName>
</protein>
<dbReference type="Gene3D" id="1.20.140.40">
    <property type="entry name" value="Invertase/pectin methylesterase inhibitor family protein"/>
    <property type="match status" value="1"/>
</dbReference>
<keyword evidence="1 4" id="KW-0732">Signal</keyword>
<name>A0AA88SGT1_9ASTE</name>
<dbReference type="GO" id="GO:0046910">
    <property type="term" value="F:pectinesterase inhibitor activity"/>
    <property type="evidence" value="ECO:0007669"/>
    <property type="project" value="UniProtKB-ARBA"/>
</dbReference>
<organism evidence="6 7">
    <name type="scientific">Escallonia rubra</name>
    <dbReference type="NCBI Taxonomy" id="112253"/>
    <lineage>
        <taxon>Eukaryota</taxon>
        <taxon>Viridiplantae</taxon>
        <taxon>Streptophyta</taxon>
        <taxon>Embryophyta</taxon>
        <taxon>Tracheophyta</taxon>
        <taxon>Spermatophyta</taxon>
        <taxon>Magnoliopsida</taxon>
        <taxon>eudicotyledons</taxon>
        <taxon>Gunneridae</taxon>
        <taxon>Pentapetalae</taxon>
        <taxon>asterids</taxon>
        <taxon>campanulids</taxon>
        <taxon>Escalloniales</taxon>
        <taxon>Escalloniaceae</taxon>
        <taxon>Escallonia</taxon>
    </lineage>
</organism>